<gene>
    <name evidence="1" type="primary">020</name>
</gene>
<evidence type="ECO:0000313" key="1">
    <source>
        <dbReference type="EMBL" id="AEH03446.1"/>
    </source>
</evidence>
<dbReference type="KEGG" id="vg:26643550"/>
<name>F8SJQ1_BPPA3</name>
<dbReference type="OrthoDB" id="16841at10239"/>
<organism evidence="1 2">
    <name type="scientific">Pseudomonas phage PhiPA3</name>
    <name type="common">Pseudomonas aeruginosa phage PhiPA3</name>
    <dbReference type="NCBI Taxonomy" id="998086"/>
    <lineage>
        <taxon>Viruses</taxon>
        <taxon>Duplodnaviria</taxon>
        <taxon>Heunggongvirae</taxon>
        <taxon>Uroviricota</taxon>
        <taxon>Caudoviricetes</taxon>
        <taxon>Chimalliviridae</taxon>
        <taxon>Miltoncavirus</taxon>
        <taxon>Miltoncavirus PhiPA3</taxon>
    </lineage>
</organism>
<evidence type="ECO:0000313" key="2">
    <source>
        <dbReference type="Proteomes" id="UP000008388"/>
    </source>
</evidence>
<reference evidence="1 2" key="1">
    <citation type="journal article" date="2011" name="Microbiology">
        <title>The Pseudomonas aeruginosa generalized transducing phage phiPA3 is a new member of the phiKZ-like group of 'jumbo' phages, and infects model laboratory strains and clinical isolates from cystic fibrosis patients.</title>
        <authorList>
            <person name="Monson R."/>
            <person name="Foulds I."/>
            <person name="Foweraker J."/>
            <person name="Welch M."/>
            <person name="Salmond G.P."/>
        </authorList>
    </citation>
    <scope>NUCLEOTIDE SEQUENCE [LARGE SCALE GENOMIC DNA]</scope>
</reference>
<accession>F8SJQ1</accession>
<sequence>MGCCKDRPAPDTNVPFDQMGSSCGVYAHLHDMFVYFKDERAGAIPCDTSRYAVEWIGIDASTYGYIVTDKLTGETLEYQVVKEFTKEGPQEAFERDWRDRELRYNRGINRALEDHLEALQDNSPDKDYKLVRDSEGYKIIRALDDKLGVVLFRVDYRHELLDGPVPLFTEIPEFPEIPGEVGRSFDRLVKRFNKLGVFFDPPVIEEVKDYHKVSMSGKAYRNSTTKNIVTITYQELLMSDDDLRRYHAYYSI</sequence>
<dbReference type="EMBL" id="HQ630627">
    <property type="protein sequence ID" value="AEH03446.1"/>
    <property type="molecule type" value="Genomic_DNA"/>
</dbReference>
<dbReference type="Proteomes" id="UP000008388">
    <property type="component" value="Segment"/>
</dbReference>
<organismHost>
    <name type="scientific">Pseudomonas aeruginosa</name>
    <dbReference type="NCBI Taxonomy" id="287"/>
</organismHost>
<dbReference type="RefSeq" id="YP_009217102.1">
    <property type="nucleotide sequence ID" value="NC_028999.1"/>
</dbReference>
<proteinExistence type="predicted"/>
<dbReference type="GeneID" id="26643550"/>
<protein>
    <submittedName>
        <fullName evidence="1">Virion structural protein</fullName>
    </submittedName>
</protein>
<keyword evidence="2" id="KW-1185">Reference proteome</keyword>